<protein>
    <submittedName>
        <fullName evidence="6">Phage holin family protein</fullName>
    </submittedName>
</protein>
<comment type="caution">
    <text evidence="6">The sequence shown here is derived from an EMBL/GenBank/DDBJ whole genome shotgun (WGS) entry which is preliminary data.</text>
</comment>
<dbReference type="AlphaFoldDB" id="A0A926NT65"/>
<evidence type="ECO:0000313" key="6">
    <source>
        <dbReference type="EMBL" id="MBD1394265.1"/>
    </source>
</evidence>
<feature type="transmembrane region" description="Helical" evidence="5">
    <location>
        <begin position="55"/>
        <end position="74"/>
    </location>
</feature>
<dbReference type="EMBL" id="JACWMX010000005">
    <property type="protein sequence ID" value="MBD1394265.1"/>
    <property type="molecule type" value="Genomic_DNA"/>
</dbReference>
<accession>A0A926NT65</accession>
<reference evidence="6" key="1">
    <citation type="submission" date="2020-09" db="EMBL/GenBank/DDBJ databases">
        <title>Novel species of Mucilaginibacter isolated from a glacier on the Tibetan Plateau.</title>
        <authorList>
            <person name="Liu Q."/>
            <person name="Xin Y.-H."/>
        </authorList>
    </citation>
    <scope>NUCLEOTIDE SEQUENCE</scope>
    <source>
        <strain evidence="6">ZB1P21</strain>
    </source>
</reference>
<gene>
    <name evidence="6" type="ORF">IDJ76_14240</name>
</gene>
<evidence type="ECO:0000256" key="2">
    <source>
        <dbReference type="ARBA" id="ARBA00022692"/>
    </source>
</evidence>
<keyword evidence="7" id="KW-1185">Reference proteome</keyword>
<evidence type="ECO:0000256" key="1">
    <source>
        <dbReference type="ARBA" id="ARBA00004141"/>
    </source>
</evidence>
<feature type="transmembrane region" description="Helical" evidence="5">
    <location>
        <begin position="86"/>
        <end position="107"/>
    </location>
</feature>
<dbReference type="Proteomes" id="UP000619078">
    <property type="component" value="Unassembled WGS sequence"/>
</dbReference>
<evidence type="ECO:0000313" key="7">
    <source>
        <dbReference type="Proteomes" id="UP000619078"/>
    </source>
</evidence>
<evidence type="ECO:0000256" key="4">
    <source>
        <dbReference type="ARBA" id="ARBA00023136"/>
    </source>
</evidence>
<sequence>MNHFTRLLKTFDYHSVTEFMLSMAPSGKYGFTSQLLIITFSWTVVDKVFGLDQGGFVALLVIFVTELFTGIWAARVRQETISSIKLSRFSLKVACYLVMIGVSYSLYRSFIKHDENAAGWAFNWLHIALVTQVGFENTISILENVATINGKEKDAIVTKITNKFNSFFN</sequence>
<evidence type="ECO:0000256" key="5">
    <source>
        <dbReference type="SAM" id="Phobius"/>
    </source>
</evidence>
<comment type="subcellular location">
    <subcellularLocation>
        <location evidence="1">Membrane</location>
        <topology evidence="1">Multi-pass membrane protein</topology>
    </subcellularLocation>
</comment>
<proteinExistence type="predicted"/>
<name>A0A926NT65_9SPHI</name>
<keyword evidence="4 5" id="KW-0472">Membrane</keyword>
<keyword evidence="2 5" id="KW-0812">Transmembrane</keyword>
<evidence type="ECO:0000256" key="3">
    <source>
        <dbReference type="ARBA" id="ARBA00022989"/>
    </source>
</evidence>
<keyword evidence="3 5" id="KW-1133">Transmembrane helix</keyword>
<organism evidence="6 7">
    <name type="scientific">Mucilaginibacter glaciei</name>
    <dbReference type="NCBI Taxonomy" id="2772109"/>
    <lineage>
        <taxon>Bacteria</taxon>
        <taxon>Pseudomonadati</taxon>
        <taxon>Bacteroidota</taxon>
        <taxon>Sphingobacteriia</taxon>
        <taxon>Sphingobacteriales</taxon>
        <taxon>Sphingobacteriaceae</taxon>
        <taxon>Mucilaginibacter</taxon>
    </lineage>
</organism>
<dbReference type="InterPro" id="IPR006480">
    <property type="entry name" value="Phage_holin_4_1"/>
</dbReference>
<dbReference type="GO" id="GO:0016020">
    <property type="term" value="C:membrane"/>
    <property type="evidence" value="ECO:0007669"/>
    <property type="project" value="UniProtKB-SubCell"/>
</dbReference>
<dbReference type="RefSeq" id="WP_191164001.1">
    <property type="nucleotide sequence ID" value="NZ_JACWMX010000005.1"/>
</dbReference>
<dbReference type="Pfam" id="PF05105">
    <property type="entry name" value="Phage_holin_4_1"/>
    <property type="match status" value="1"/>
</dbReference>